<feature type="transmembrane region" description="Helical" evidence="6">
    <location>
        <begin position="106"/>
        <end position="136"/>
    </location>
</feature>
<dbReference type="PANTHER" id="PTHR12483">
    <property type="entry name" value="SOLUTE CARRIER FAMILY 31 COPPER TRANSPORTERS"/>
    <property type="match status" value="1"/>
</dbReference>
<reference evidence="8" key="1">
    <citation type="submission" date="2023-02" db="EMBL/GenBank/DDBJ databases">
        <title>Genome of toxic invasive species Heracleum sosnowskyi carries increased number of genes despite the absence of recent whole-genome duplications.</title>
        <authorList>
            <person name="Schelkunov M."/>
            <person name="Shtratnikova V."/>
            <person name="Makarenko M."/>
            <person name="Klepikova A."/>
            <person name="Omelchenko D."/>
            <person name="Novikova G."/>
            <person name="Obukhova E."/>
            <person name="Bogdanov V."/>
            <person name="Penin A."/>
            <person name="Logacheva M."/>
        </authorList>
    </citation>
    <scope>NUCLEOTIDE SEQUENCE</scope>
    <source>
        <strain evidence="8">Hsosn_3</strain>
        <tissue evidence="8">Leaf</tissue>
    </source>
</reference>
<keyword evidence="3 6" id="KW-0187">Copper transport</keyword>
<name>A0AAD8N356_9APIA</name>
<keyword evidence="6" id="KW-0186">Copper</keyword>
<evidence type="ECO:0000256" key="1">
    <source>
        <dbReference type="ARBA" id="ARBA00006921"/>
    </source>
</evidence>
<sequence length="161" mass="17776">MENMHGGDMPGMSSPPTKTTTGDMNMHSHQMMHMTFFWGKNALILFPGWPGSDLGKYILALILVFVLAILVEWLSHCNLIREDRDGSDHVVAGLLRTLMHMIRVGLAYLVMLALMSFNVGVFLVAVLGHAVGFLLFGSRVFKKHPPTPVLGKTTDLPPMTC</sequence>
<dbReference type="Proteomes" id="UP001237642">
    <property type="component" value="Unassembled WGS sequence"/>
</dbReference>
<evidence type="ECO:0000256" key="5">
    <source>
        <dbReference type="ARBA" id="ARBA00023136"/>
    </source>
</evidence>
<keyword evidence="5 6" id="KW-0472">Membrane</keyword>
<dbReference type="Pfam" id="PF04145">
    <property type="entry name" value="Ctr"/>
    <property type="match status" value="2"/>
</dbReference>
<evidence type="ECO:0000256" key="6">
    <source>
        <dbReference type="RuleBase" id="RU367022"/>
    </source>
</evidence>
<feature type="transmembrane region" description="Helical" evidence="6">
    <location>
        <begin position="54"/>
        <end position="74"/>
    </location>
</feature>
<keyword evidence="6" id="KW-0813">Transport</keyword>
<evidence type="ECO:0000313" key="9">
    <source>
        <dbReference type="Proteomes" id="UP001237642"/>
    </source>
</evidence>
<dbReference type="EMBL" id="JAUIZM010000003">
    <property type="protein sequence ID" value="KAK1394246.1"/>
    <property type="molecule type" value="Genomic_DNA"/>
</dbReference>
<evidence type="ECO:0000313" key="8">
    <source>
        <dbReference type="EMBL" id="KAK1394246.1"/>
    </source>
</evidence>
<feature type="region of interest" description="Disordered" evidence="7">
    <location>
        <begin position="1"/>
        <end position="24"/>
    </location>
</feature>
<comment type="caution">
    <text evidence="8">The sequence shown here is derived from an EMBL/GenBank/DDBJ whole genome shotgun (WGS) entry which is preliminary data.</text>
</comment>
<evidence type="ECO:0000256" key="3">
    <source>
        <dbReference type="ARBA" id="ARBA00022796"/>
    </source>
</evidence>
<evidence type="ECO:0000256" key="7">
    <source>
        <dbReference type="SAM" id="MobiDB-lite"/>
    </source>
</evidence>
<comment type="similarity">
    <text evidence="1 6">Belongs to the copper transporter (Ctr) (TC 1.A.56) family. SLC31A subfamily.</text>
</comment>
<feature type="compositionally biased region" description="Polar residues" evidence="7">
    <location>
        <begin position="14"/>
        <end position="23"/>
    </location>
</feature>
<keyword evidence="6" id="KW-0406">Ion transport</keyword>
<keyword evidence="4 6" id="KW-1133">Transmembrane helix</keyword>
<accession>A0AAD8N356</accession>
<dbReference type="PANTHER" id="PTHR12483:SF24">
    <property type="entry name" value="COPPER TRANSPORTER 2-RELATED"/>
    <property type="match status" value="1"/>
</dbReference>
<proteinExistence type="inferred from homology"/>
<organism evidence="8 9">
    <name type="scientific">Heracleum sosnowskyi</name>
    <dbReference type="NCBI Taxonomy" id="360622"/>
    <lineage>
        <taxon>Eukaryota</taxon>
        <taxon>Viridiplantae</taxon>
        <taxon>Streptophyta</taxon>
        <taxon>Embryophyta</taxon>
        <taxon>Tracheophyta</taxon>
        <taxon>Spermatophyta</taxon>
        <taxon>Magnoliopsida</taxon>
        <taxon>eudicotyledons</taxon>
        <taxon>Gunneridae</taxon>
        <taxon>Pentapetalae</taxon>
        <taxon>asterids</taxon>
        <taxon>campanulids</taxon>
        <taxon>Apiales</taxon>
        <taxon>Apiaceae</taxon>
        <taxon>Apioideae</taxon>
        <taxon>apioid superclade</taxon>
        <taxon>Tordylieae</taxon>
        <taxon>Tordyliinae</taxon>
        <taxon>Heracleum</taxon>
    </lineage>
</organism>
<comment type="subcellular location">
    <subcellularLocation>
        <location evidence="6">Membrane</location>
        <topology evidence="6">Multi-pass membrane protein</topology>
    </subcellularLocation>
</comment>
<keyword evidence="9" id="KW-1185">Reference proteome</keyword>
<dbReference type="AlphaFoldDB" id="A0AAD8N356"/>
<dbReference type="GO" id="GO:0005375">
    <property type="term" value="F:copper ion transmembrane transporter activity"/>
    <property type="evidence" value="ECO:0007669"/>
    <property type="project" value="UniProtKB-UniRule"/>
</dbReference>
<dbReference type="InterPro" id="IPR007274">
    <property type="entry name" value="Cop_transporter"/>
</dbReference>
<reference evidence="8" key="2">
    <citation type="submission" date="2023-05" db="EMBL/GenBank/DDBJ databases">
        <authorList>
            <person name="Schelkunov M.I."/>
        </authorList>
    </citation>
    <scope>NUCLEOTIDE SEQUENCE</scope>
    <source>
        <strain evidence="8">Hsosn_3</strain>
        <tissue evidence="8">Leaf</tissue>
    </source>
</reference>
<protein>
    <recommendedName>
        <fullName evidence="6">Copper transport protein</fullName>
    </recommendedName>
</protein>
<keyword evidence="2 6" id="KW-0812">Transmembrane</keyword>
<evidence type="ECO:0000256" key="4">
    <source>
        <dbReference type="ARBA" id="ARBA00022989"/>
    </source>
</evidence>
<dbReference type="GO" id="GO:0005886">
    <property type="term" value="C:plasma membrane"/>
    <property type="evidence" value="ECO:0007669"/>
    <property type="project" value="TreeGrafter"/>
</dbReference>
<gene>
    <name evidence="8" type="ORF">POM88_013302</name>
</gene>
<evidence type="ECO:0000256" key="2">
    <source>
        <dbReference type="ARBA" id="ARBA00022692"/>
    </source>
</evidence>